<name>A0A8H7C413_AGABI</name>
<feature type="transmembrane region" description="Helical" evidence="7">
    <location>
        <begin position="229"/>
        <end position="249"/>
    </location>
</feature>
<feature type="compositionally biased region" description="Basic and acidic residues" evidence="6">
    <location>
        <begin position="184"/>
        <end position="203"/>
    </location>
</feature>
<dbReference type="Gene3D" id="2.70.130.10">
    <property type="entry name" value="Mannose-6-phosphate receptor binding domain"/>
    <property type="match status" value="1"/>
</dbReference>
<organism evidence="8 9">
    <name type="scientific">Agaricus bisporus var. burnettii</name>
    <dbReference type="NCBI Taxonomy" id="192524"/>
    <lineage>
        <taxon>Eukaryota</taxon>
        <taxon>Fungi</taxon>
        <taxon>Dikarya</taxon>
        <taxon>Basidiomycota</taxon>
        <taxon>Agaricomycotina</taxon>
        <taxon>Agaricomycetes</taxon>
        <taxon>Agaricomycetidae</taxon>
        <taxon>Agaricales</taxon>
        <taxon>Agaricineae</taxon>
        <taxon>Agaricaceae</taxon>
        <taxon>Agaricus</taxon>
    </lineage>
</organism>
<comment type="subcellular location">
    <subcellularLocation>
        <location evidence="1">Membrane</location>
        <topology evidence="1">Single-pass membrane protein</topology>
    </subcellularLocation>
</comment>
<evidence type="ECO:0000313" key="8">
    <source>
        <dbReference type="EMBL" id="KAF7761872.1"/>
    </source>
</evidence>
<dbReference type="Proteomes" id="UP000629468">
    <property type="component" value="Unassembled WGS sequence"/>
</dbReference>
<dbReference type="EMBL" id="JABXXO010000013">
    <property type="protein sequence ID" value="KAF7761872.1"/>
    <property type="molecule type" value="Genomic_DNA"/>
</dbReference>
<evidence type="ECO:0000256" key="5">
    <source>
        <dbReference type="ARBA" id="ARBA00023136"/>
    </source>
</evidence>
<dbReference type="InterPro" id="IPR009011">
    <property type="entry name" value="Man6P_isomerase_rcpt-bd_dom_sf"/>
</dbReference>
<evidence type="ECO:0000313" key="9">
    <source>
        <dbReference type="Proteomes" id="UP000629468"/>
    </source>
</evidence>
<keyword evidence="5 7" id="KW-0472">Membrane</keyword>
<dbReference type="InterPro" id="IPR018939">
    <property type="entry name" value="Autophagy-rel_prot_27"/>
</dbReference>
<evidence type="ECO:0000256" key="2">
    <source>
        <dbReference type="ARBA" id="ARBA00022692"/>
    </source>
</evidence>
<dbReference type="GO" id="GO:0016020">
    <property type="term" value="C:membrane"/>
    <property type="evidence" value="ECO:0007669"/>
    <property type="project" value="UniProtKB-SubCell"/>
</dbReference>
<gene>
    <name evidence="8" type="ORF">Agabi119p4_9864</name>
</gene>
<keyword evidence="4 7" id="KW-1133">Transmembrane helix</keyword>
<evidence type="ECO:0000256" key="3">
    <source>
        <dbReference type="ARBA" id="ARBA00022729"/>
    </source>
</evidence>
<evidence type="ECO:0000256" key="7">
    <source>
        <dbReference type="SAM" id="Phobius"/>
    </source>
</evidence>
<evidence type="ECO:0000256" key="1">
    <source>
        <dbReference type="ARBA" id="ARBA00004167"/>
    </source>
</evidence>
<accession>A0A8H7C413</accession>
<evidence type="ECO:0000256" key="6">
    <source>
        <dbReference type="SAM" id="MobiDB-lite"/>
    </source>
</evidence>
<dbReference type="Pfam" id="PF09451">
    <property type="entry name" value="ATG27"/>
    <property type="match status" value="1"/>
</dbReference>
<sequence length="301" mass="34484">MAMGCSLDFSYSFSNTSHLLSYDLCPLFSQHPSLRHEISEDTLPTRTNYVYEIALGKGIEKDGTLPEDLQCPHDSLVCMRAINTRPNHPSEPPRILQVIPVATRHTKPKFRIAKTTTGTDIQEPHLQLTVQGSEYMGMKQKAVFHIYCDEKSHEASTSIGQLDHLYQWKGSHVFSWRSEHGCPKITAHDSKDDSDKTPDRHEEEENETTPPANVHEDKDSIIKTPSQTLIWFISLTASILLAIAFRFVFLKRYKHYILQLIHKLPISRRRHRSGEYDFLLEDIASEGSTVYSPGFRKYDTV</sequence>
<keyword evidence="2 7" id="KW-0812">Transmembrane</keyword>
<reference evidence="8 9" key="1">
    <citation type="journal article" name="Sci. Rep.">
        <title>Telomere-to-telomere assembled and centromere annotated genomes of the two main subspecies of the button mushroom Agaricus bisporus reveal especially polymorphic chromosome ends.</title>
        <authorList>
            <person name="Sonnenberg A.S.M."/>
            <person name="Sedaghat-Telgerd N."/>
            <person name="Lavrijssen B."/>
            <person name="Ohm R.A."/>
            <person name="Hendrickx P.M."/>
            <person name="Scholtmeijer K."/>
            <person name="Baars J.J.P."/>
            <person name="van Peer A."/>
        </authorList>
    </citation>
    <scope>NUCLEOTIDE SEQUENCE [LARGE SCALE GENOMIC DNA]</scope>
    <source>
        <strain evidence="8 9">H119_p4</strain>
    </source>
</reference>
<dbReference type="AlphaFoldDB" id="A0A8H7C413"/>
<protein>
    <recommendedName>
        <fullName evidence="10">Autophagy-related protein 27</fullName>
    </recommendedName>
</protein>
<evidence type="ECO:0000256" key="4">
    <source>
        <dbReference type="ARBA" id="ARBA00022989"/>
    </source>
</evidence>
<keyword evidence="3" id="KW-0732">Signal</keyword>
<comment type="caution">
    <text evidence="8">The sequence shown here is derived from an EMBL/GenBank/DDBJ whole genome shotgun (WGS) entry which is preliminary data.</text>
</comment>
<feature type="region of interest" description="Disordered" evidence="6">
    <location>
        <begin position="184"/>
        <end position="218"/>
    </location>
</feature>
<proteinExistence type="predicted"/>
<evidence type="ECO:0008006" key="10">
    <source>
        <dbReference type="Google" id="ProtNLM"/>
    </source>
</evidence>